<evidence type="ECO:0000256" key="1">
    <source>
        <dbReference type="SAM" id="MobiDB-lite"/>
    </source>
</evidence>
<evidence type="ECO:0000313" key="3">
    <source>
        <dbReference type="Proteomes" id="UP001141434"/>
    </source>
</evidence>
<dbReference type="EMBL" id="JAPMSZ010000001">
    <property type="protein sequence ID" value="KAJ5114830.1"/>
    <property type="molecule type" value="Genomic_DNA"/>
</dbReference>
<gene>
    <name evidence="2" type="ORF">NUU61_000589</name>
</gene>
<dbReference type="GeneID" id="81390341"/>
<protein>
    <submittedName>
        <fullName evidence="2">Uncharacterized protein</fullName>
    </submittedName>
</protein>
<name>A0A9W9GB85_9EURO</name>
<accession>A0A9W9GB85</accession>
<reference evidence="2" key="2">
    <citation type="journal article" date="2023" name="IMA Fungus">
        <title>Comparative genomic study of the Penicillium genus elucidates a diverse pangenome and 15 lateral gene transfer events.</title>
        <authorList>
            <person name="Petersen C."/>
            <person name="Sorensen T."/>
            <person name="Nielsen M.R."/>
            <person name="Sondergaard T.E."/>
            <person name="Sorensen J.L."/>
            <person name="Fitzpatrick D.A."/>
            <person name="Frisvad J.C."/>
            <person name="Nielsen K.L."/>
        </authorList>
    </citation>
    <scope>NUCLEOTIDE SEQUENCE</scope>
    <source>
        <strain evidence="2">IBT 34128</strain>
    </source>
</reference>
<feature type="region of interest" description="Disordered" evidence="1">
    <location>
        <begin position="1"/>
        <end position="43"/>
    </location>
</feature>
<feature type="compositionally biased region" description="Basic and acidic residues" evidence="1">
    <location>
        <begin position="30"/>
        <end position="40"/>
    </location>
</feature>
<proteinExistence type="predicted"/>
<reference evidence="2" key="1">
    <citation type="submission" date="2022-11" db="EMBL/GenBank/DDBJ databases">
        <authorList>
            <person name="Petersen C."/>
        </authorList>
    </citation>
    <scope>NUCLEOTIDE SEQUENCE</scope>
    <source>
        <strain evidence="2">IBT 34128</strain>
    </source>
</reference>
<keyword evidence="3" id="KW-1185">Reference proteome</keyword>
<sequence length="59" mass="6654">MENGWAPLPRTHLSQIPGPGIPSGSNMQDDLTHRLHRLDFPETLPTQWVSDRSKIPVEP</sequence>
<dbReference type="AlphaFoldDB" id="A0A9W9GB85"/>
<dbReference type="Proteomes" id="UP001141434">
    <property type="component" value="Unassembled WGS sequence"/>
</dbReference>
<evidence type="ECO:0000313" key="2">
    <source>
        <dbReference type="EMBL" id="KAJ5114830.1"/>
    </source>
</evidence>
<dbReference type="RefSeq" id="XP_056516023.1">
    <property type="nucleotide sequence ID" value="XM_056651173.1"/>
</dbReference>
<comment type="caution">
    <text evidence="2">The sequence shown here is derived from an EMBL/GenBank/DDBJ whole genome shotgun (WGS) entry which is preliminary data.</text>
</comment>
<organism evidence="2 3">
    <name type="scientific">Penicillium alfredii</name>
    <dbReference type="NCBI Taxonomy" id="1506179"/>
    <lineage>
        <taxon>Eukaryota</taxon>
        <taxon>Fungi</taxon>
        <taxon>Dikarya</taxon>
        <taxon>Ascomycota</taxon>
        <taxon>Pezizomycotina</taxon>
        <taxon>Eurotiomycetes</taxon>
        <taxon>Eurotiomycetidae</taxon>
        <taxon>Eurotiales</taxon>
        <taxon>Aspergillaceae</taxon>
        <taxon>Penicillium</taxon>
    </lineage>
</organism>